<protein>
    <submittedName>
        <fullName evidence="1">Uncharacterized protein</fullName>
    </submittedName>
</protein>
<gene>
    <name evidence="1" type="ORF">Patl1_30031</name>
</gene>
<evidence type="ECO:0000313" key="2">
    <source>
        <dbReference type="Proteomes" id="UP001164250"/>
    </source>
</evidence>
<dbReference type="Proteomes" id="UP001164250">
    <property type="component" value="Chromosome 11"/>
</dbReference>
<sequence>MKSFGRKQRHSAIHLCQNTLQDLRHHHYPAFIQLLLTNDQLQLLPSTIVFPSSLPCCHKGFVYSNGASVIHPQSNTPFHFTNATSRRYL</sequence>
<comment type="caution">
    <text evidence="1">The sequence shown here is derived from an EMBL/GenBank/DDBJ whole genome shotgun (WGS) entry which is preliminary data.</text>
</comment>
<keyword evidence="2" id="KW-1185">Reference proteome</keyword>
<dbReference type="EMBL" id="CM047907">
    <property type="protein sequence ID" value="KAJ0083995.1"/>
    <property type="molecule type" value="Genomic_DNA"/>
</dbReference>
<reference evidence="2" key="1">
    <citation type="journal article" date="2023" name="G3 (Bethesda)">
        <title>Genome assembly and association tests identify interacting loci associated with vigor, precocity, and sex in interspecific pistachio rootstocks.</title>
        <authorList>
            <person name="Palmer W."/>
            <person name="Jacygrad E."/>
            <person name="Sagayaradj S."/>
            <person name="Cavanaugh K."/>
            <person name="Han R."/>
            <person name="Bertier L."/>
            <person name="Beede B."/>
            <person name="Kafkas S."/>
            <person name="Golino D."/>
            <person name="Preece J."/>
            <person name="Michelmore R."/>
        </authorList>
    </citation>
    <scope>NUCLEOTIDE SEQUENCE [LARGE SCALE GENOMIC DNA]</scope>
</reference>
<proteinExistence type="predicted"/>
<name>A0ACC1AAK9_9ROSI</name>
<accession>A0ACC1AAK9</accession>
<organism evidence="1 2">
    <name type="scientific">Pistacia atlantica</name>
    <dbReference type="NCBI Taxonomy" id="434234"/>
    <lineage>
        <taxon>Eukaryota</taxon>
        <taxon>Viridiplantae</taxon>
        <taxon>Streptophyta</taxon>
        <taxon>Embryophyta</taxon>
        <taxon>Tracheophyta</taxon>
        <taxon>Spermatophyta</taxon>
        <taxon>Magnoliopsida</taxon>
        <taxon>eudicotyledons</taxon>
        <taxon>Gunneridae</taxon>
        <taxon>Pentapetalae</taxon>
        <taxon>rosids</taxon>
        <taxon>malvids</taxon>
        <taxon>Sapindales</taxon>
        <taxon>Anacardiaceae</taxon>
        <taxon>Pistacia</taxon>
    </lineage>
</organism>
<evidence type="ECO:0000313" key="1">
    <source>
        <dbReference type="EMBL" id="KAJ0083995.1"/>
    </source>
</evidence>